<dbReference type="EMBL" id="LLXZ01000027">
    <property type="protein sequence ID" value="KRR13311.1"/>
    <property type="molecule type" value="Genomic_DNA"/>
</dbReference>
<dbReference type="STRING" id="280332.CQ12_09215"/>
<gene>
    <name evidence="2" type="ORF">CQ12_09215</name>
</gene>
<dbReference type="OrthoDB" id="9809969at2"/>
<comment type="caution">
    <text evidence="2">The sequence shown here is derived from an EMBL/GenBank/DDBJ whole genome shotgun (WGS) entry which is preliminary data.</text>
</comment>
<accession>A0A0R3M5I5</accession>
<proteinExistence type="predicted"/>
<dbReference type="NCBIfam" id="NF041267">
    <property type="entry name" value="relax_RlxS"/>
    <property type="match status" value="1"/>
</dbReference>
<dbReference type="InterPro" id="IPR021795">
    <property type="entry name" value="DUF3363"/>
</dbReference>
<evidence type="ECO:0000256" key="1">
    <source>
        <dbReference type="SAM" id="MobiDB-lite"/>
    </source>
</evidence>
<sequence length="656" mass="73354">MHGVDDDEFEVKLGRIGNRKARKATSYLRRVRQAAEKAGSGSHRASSFSGGRIGRGHAKGAVLAGRARAKGLRRVVIKARIVRIKAGDPGAMRAHLRYVQRDGVTRDGEPGELYDASNDRADGKAFTERSADDRHQFRFIVAPEDSAELSDLKPYIRDLMRQMESDLGTKLDWVAADHFNTGHPHSHIVLRGKDGEGHDLVIARDYIAHGLRARAADLITRELGPETEVEATRKLQQEITAERFTRLDRAILRDAPDGALELGAQPAKGSIWHAARMGRLRTLERMGLAEEAGPRHWRIDARFETKLRRMGERGDMIKTMHRELAAAGVSRAPGVYTIFDPGTGGRRLVGRVVGEGFSDELRERRYVVLDGIDGRTHYAEIGSLSARDEPPVRNTIVELRSLTAEPREIDRAIATIAAAHHGRYSEHLHHEFDRQASGEFIASHVRRLEAMRQEGMVSRLADGRWTVGEDYLDRALEYESRQRSRNPVRLAVLSWQRLEDLPPAVGATWLDRQLVAKAPEALGRSGMGAEVEAAMRARRQWLMEQGLAREQEGKVRYARDLLRTLEARELSLTAADISARTGLEHLDVQTGDRLTGVYRRMLTLNSGRFAVIERSRDFALVPWRPVLERARGQLVAGSVGGEAISWSIGIKRDLGR</sequence>
<dbReference type="AlphaFoldDB" id="A0A0R3M5I5"/>
<dbReference type="RefSeq" id="WP_057834175.1">
    <property type="nucleotide sequence ID" value="NZ_LLXZ01000027.1"/>
</dbReference>
<reference evidence="2 3" key="1">
    <citation type="submission" date="2014-03" db="EMBL/GenBank/DDBJ databases">
        <title>Bradyrhizobium valentinum sp. nov., isolated from effective nodules of Lupinus mariae-josephae, a lupine endemic of basic-lime soils in Eastern Spain.</title>
        <authorList>
            <person name="Duran D."/>
            <person name="Rey L."/>
            <person name="Navarro A."/>
            <person name="Busquets A."/>
            <person name="Imperial J."/>
            <person name="Ruiz-Argueso T."/>
        </authorList>
    </citation>
    <scope>NUCLEOTIDE SEQUENCE [LARGE SCALE GENOMIC DNA]</scope>
    <source>
        <strain evidence="2 3">PAC68</strain>
    </source>
</reference>
<protein>
    <submittedName>
        <fullName evidence="2">Conjugal transfer protein TraI</fullName>
    </submittedName>
</protein>
<evidence type="ECO:0000313" key="3">
    <source>
        <dbReference type="Proteomes" id="UP000050863"/>
    </source>
</evidence>
<dbReference type="Pfam" id="PF11843">
    <property type="entry name" value="DUF3363"/>
    <property type="match status" value="1"/>
</dbReference>
<organism evidence="2 3">
    <name type="scientific">Bradyrhizobium jicamae</name>
    <dbReference type="NCBI Taxonomy" id="280332"/>
    <lineage>
        <taxon>Bacteria</taxon>
        <taxon>Pseudomonadati</taxon>
        <taxon>Pseudomonadota</taxon>
        <taxon>Alphaproteobacteria</taxon>
        <taxon>Hyphomicrobiales</taxon>
        <taxon>Nitrobacteraceae</taxon>
        <taxon>Bradyrhizobium</taxon>
    </lineage>
</organism>
<evidence type="ECO:0000313" key="2">
    <source>
        <dbReference type="EMBL" id="KRR13311.1"/>
    </source>
</evidence>
<feature type="region of interest" description="Disordered" evidence="1">
    <location>
        <begin position="34"/>
        <end position="53"/>
    </location>
</feature>
<keyword evidence="3" id="KW-1185">Reference proteome</keyword>
<dbReference type="Proteomes" id="UP000050863">
    <property type="component" value="Unassembled WGS sequence"/>
</dbReference>
<name>A0A0R3M5I5_9BRAD</name>